<dbReference type="Proteomes" id="UP000191257">
    <property type="component" value="Chromosome"/>
</dbReference>
<dbReference type="KEGG" id="pye:A6J80_10360"/>
<name>A0A1V0GSQ8_9RHOB</name>
<gene>
    <name evidence="1" type="ORF">A6J80_10360</name>
</gene>
<accession>A0A1V0GSQ8</accession>
<reference evidence="1" key="1">
    <citation type="submission" date="2017-12" db="EMBL/GenBank/DDBJ databases">
        <title>FDA dAtabase for Regulatory Grade micrObial Sequences (FDA-ARGOS): Supporting development and validation of Infectious Disease Dx tests.</title>
        <authorList>
            <person name="Campos J."/>
            <person name="Goldberg B."/>
            <person name="Tallon L."/>
            <person name="Sadzewicz L."/>
            <person name="Sengamalay N."/>
            <person name="Ott S."/>
            <person name="Godinez A."/>
            <person name="Nagaraj S."/>
            <person name="Vyas G."/>
            <person name="Aluvathingal J."/>
            <person name="Nadendla S."/>
            <person name="Geyer C."/>
            <person name="Nandy P."/>
            <person name="Hobson J."/>
            <person name="Sichtig H."/>
        </authorList>
    </citation>
    <scope>NUCLEOTIDE SEQUENCE</scope>
    <source>
        <strain evidence="1">FDAARGOS_252</strain>
    </source>
</reference>
<sequence>MLHHTLRAALAATALIAAQAAPAGATITSRDENAANPRGWSAVQGMDPRAVRDMARDLPTSDQAAADQPWCAPDAEIETSLRHDFEEERVASNGRDTALWGSVLMGTWTVVLERPDATSCVIASGIGFRDGTSPDAYFTRVGLLR</sequence>
<evidence type="ECO:0000313" key="2">
    <source>
        <dbReference type="Proteomes" id="UP000191257"/>
    </source>
</evidence>
<dbReference type="RefSeq" id="WP_028719225.1">
    <property type="nucleotide sequence ID" value="NZ_CAWMZI010000001.1"/>
</dbReference>
<proteinExistence type="predicted"/>
<organism evidence="1 2">
    <name type="scientific">Paracoccus yeei</name>
    <dbReference type="NCBI Taxonomy" id="147645"/>
    <lineage>
        <taxon>Bacteria</taxon>
        <taxon>Pseudomonadati</taxon>
        <taxon>Pseudomonadota</taxon>
        <taxon>Alphaproteobacteria</taxon>
        <taxon>Rhodobacterales</taxon>
        <taxon>Paracoccaceae</taxon>
        <taxon>Paracoccus</taxon>
    </lineage>
</organism>
<evidence type="ECO:0000313" key="1">
    <source>
        <dbReference type="EMBL" id="ARC36739.1"/>
    </source>
</evidence>
<dbReference type="AlphaFoldDB" id="A0A1V0GSQ8"/>
<dbReference type="STRING" id="147645.A6J80_10360"/>
<keyword evidence="2" id="KW-1185">Reference proteome</keyword>
<dbReference type="EMBL" id="CP020442">
    <property type="protein sequence ID" value="ARC36739.1"/>
    <property type="molecule type" value="Genomic_DNA"/>
</dbReference>
<protein>
    <submittedName>
        <fullName evidence="1">Uncharacterized protein</fullName>
    </submittedName>
</protein>
<dbReference type="OrthoDB" id="9810895at2"/>
<dbReference type="eggNOG" id="ENOG5033P5K">
    <property type="taxonomic scope" value="Bacteria"/>
</dbReference>